<dbReference type="Gene3D" id="3.40.50.1000">
    <property type="entry name" value="HAD superfamily/HAD-like"/>
    <property type="match status" value="1"/>
</dbReference>
<dbReference type="AlphaFoldDB" id="A0A3D8SZA8"/>
<dbReference type="EMBL" id="PDLN01000003">
    <property type="protein sequence ID" value="RDW91501.1"/>
    <property type="molecule type" value="Genomic_DNA"/>
</dbReference>
<dbReference type="InterPro" id="IPR023214">
    <property type="entry name" value="HAD_sf"/>
</dbReference>
<feature type="region of interest" description="Disordered" evidence="1">
    <location>
        <begin position="1"/>
        <end position="47"/>
    </location>
</feature>
<keyword evidence="2" id="KW-0418">Kinase</keyword>
<dbReference type="GO" id="GO:0046403">
    <property type="term" value="F:polynucleotide 3'-phosphatase activity"/>
    <property type="evidence" value="ECO:0007669"/>
    <property type="project" value="TreeGrafter"/>
</dbReference>
<gene>
    <name evidence="2" type="ORF">BP5796_02666</name>
</gene>
<proteinExistence type="predicted"/>
<dbReference type="GO" id="GO:0006281">
    <property type="term" value="P:DNA repair"/>
    <property type="evidence" value="ECO:0007669"/>
    <property type="project" value="TreeGrafter"/>
</dbReference>
<evidence type="ECO:0000256" key="1">
    <source>
        <dbReference type="SAM" id="MobiDB-lite"/>
    </source>
</evidence>
<dbReference type="FunFam" id="3.40.50.1000:FF:000078">
    <property type="entry name" value="Bifunctional polynucleotide phosphatase/kinase"/>
    <property type="match status" value="1"/>
</dbReference>
<dbReference type="Pfam" id="PF08645">
    <property type="entry name" value="PNK3P"/>
    <property type="match status" value="1"/>
</dbReference>
<dbReference type="InterPro" id="IPR036412">
    <property type="entry name" value="HAD-like_sf"/>
</dbReference>
<evidence type="ECO:0000313" key="3">
    <source>
        <dbReference type="Proteomes" id="UP000256328"/>
    </source>
</evidence>
<organism evidence="2 3">
    <name type="scientific">Coleophoma crateriformis</name>
    <dbReference type="NCBI Taxonomy" id="565419"/>
    <lineage>
        <taxon>Eukaryota</taxon>
        <taxon>Fungi</taxon>
        <taxon>Dikarya</taxon>
        <taxon>Ascomycota</taxon>
        <taxon>Pezizomycotina</taxon>
        <taxon>Leotiomycetes</taxon>
        <taxon>Helotiales</taxon>
        <taxon>Dermateaceae</taxon>
        <taxon>Coleophoma</taxon>
    </lineage>
</organism>
<dbReference type="SUPFAM" id="SSF56784">
    <property type="entry name" value="HAD-like"/>
    <property type="match status" value="1"/>
</dbReference>
<dbReference type="PANTHER" id="PTHR12083">
    <property type="entry name" value="BIFUNCTIONAL POLYNUCLEOTIDE PHOSPHATASE/KINASE"/>
    <property type="match status" value="1"/>
</dbReference>
<dbReference type="CDD" id="cd01625">
    <property type="entry name" value="HAD_PNP"/>
    <property type="match status" value="1"/>
</dbReference>
<dbReference type="InterPro" id="IPR013954">
    <property type="entry name" value="PNK3P"/>
</dbReference>
<dbReference type="GO" id="GO:0046404">
    <property type="term" value="F:ATP-dependent polydeoxyribonucleotide 5'-hydroxyl-kinase activity"/>
    <property type="evidence" value="ECO:0007669"/>
    <property type="project" value="TreeGrafter"/>
</dbReference>
<dbReference type="NCBIfam" id="TIGR01664">
    <property type="entry name" value="DNA-3'-Pase"/>
    <property type="match status" value="1"/>
</dbReference>
<reference evidence="2 3" key="1">
    <citation type="journal article" date="2018" name="IMA Fungus">
        <title>IMA Genome-F 9: Draft genome sequence of Annulohypoxylon stygium, Aspergillus mulundensis, Berkeleyomyces basicola (syn. Thielaviopsis basicola), Ceratocystis smalleyi, two Cercospora beticola strains, Coleophoma cylindrospora, Fusarium fracticaudum, Phialophora cf. hyalina, and Morchella septimelata.</title>
        <authorList>
            <person name="Wingfield B.D."/>
            <person name="Bills G.F."/>
            <person name="Dong Y."/>
            <person name="Huang W."/>
            <person name="Nel W.J."/>
            <person name="Swalarsk-Parry B.S."/>
            <person name="Vaghefi N."/>
            <person name="Wilken P.M."/>
            <person name="An Z."/>
            <person name="de Beer Z.W."/>
            <person name="De Vos L."/>
            <person name="Chen L."/>
            <person name="Duong T.A."/>
            <person name="Gao Y."/>
            <person name="Hammerbacher A."/>
            <person name="Kikkert J.R."/>
            <person name="Li Y."/>
            <person name="Li H."/>
            <person name="Li K."/>
            <person name="Li Q."/>
            <person name="Liu X."/>
            <person name="Ma X."/>
            <person name="Naidoo K."/>
            <person name="Pethybridge S.J."/>
            <person name="Sun J."/>
            <person name="Steenkamp E.T."/>
            <person name="van der Nest M.A."/>
            <person name="van Wyk S."/>
            <person name="Wingfield M.J."/>
            <person name="Xiong C."/>
            <person name="Yue Q."/>
            <person name="Zhang X."/>
        </authorList>
    </citation>
    <scope>NUCLEOTIDE SEQUENCE [LARGE SCALE GENOMIC DNA]</scope>
    <source>
        <strain evidence="2 3">BP5796</strain>
    </source>
</reference>
<dbReference type="NCBIfam" id="TIGR01662">
    <property type="entry name" value="HAD-SF-IIIA"/>
    <property type="match status" value="1"/>
</dbReference>
<accession>A0A3D8SZA8</accession>
<evidence type="ECO:0000313" key="2">
    <source>
        <dbReference type="EMBL" id="RDW91501.1"/>
    </source>
</evidence>
<dbReference type="InterPro" id="IPR027417">
    <property type="entry name" value="P-loop_NTPase"/>
</dbReference>
<dbReference type="FunFam" id="3.40.50.300:FF:000737">
    <property type="entry name" value="Bifunctional polynucleotide phosphatase/kinase"/>
    <property type="match status" value="1"/>
</dbReference>
<dbReference type="Gene3D" id="3.40.50.300">
    <property type="entry name" value="P-loop containing nucleotide triphosphate hydrolases"/>
    <property type="match status" value="1"/>
</dbReference>
<feature type="compositionally biased region" description="Polar residues" evidence="1">
    <location>
        <begin position="28"/>
        <end position="46"/>
    </location>
</feature>
<dbReference type="OrthoDB" id="19045at2759"/>
<keyword evidence="3" id="KW-1185">Reference proteome</keyword>
<protein>
    <submittedName>
        <fullName evidence="2">DNA kinase Pnk1</fullName>
    </submittedName>
</protein>
<dbReference type="SUPFAM" id="SSF52540">
    <property type="entry name" value="P-loop containing nucleoside triphosphate hydrolases"/>
    <property type="match status" value="1"/>
</dbReference>
<dbReference type="PANTHER" id="PTHR12083:SF9">
    <property type="entry name" value="BIFUNCTIONAL POLYNUCLEOTIDE PHOSPHATASE_KINASE"/>
    <property type="match status" value="1"/>
</dbReference>
<dbReference type="Proteomes" id="UP000256328">
    <property type="component" value="Unassembled WGS sequence"/>
</dbReference>
<name>A0A3D8SZA8_9HELO</name>
<dbReference type="Pfam" id="PF13671">
    <property type="entry name" value="AAA_33"/>
    <property type="match status" value="2"/>
</dbReference>
<dbReference type="InterPro" id="IPR006549">
    <property type="entry name" value="HAD-SF_hydro_IIIA"/>
</dbReference>
<dbReference type="GO" id="GO:0003690">
    <property type="term" value="F:double-stranded DNA binding"/>
    <property type="evidence" value="ECO:0007669"/>
    <property type="project" value="TreeGrafter"/>
</dbReference>
<keyword evidence="2" id="KW-0808">Transferase</keyword>
<comment type="caution">
    <text evidence="2">The sequence shown here is derived from an EMBL/GenBank/DDBJ whole genome shotgun (WGS) entry which is preliminary data.</text>
</comment>
<sequence length="520" mass="58162">MVSAGADKKRKSTLDHPVSPPPLRRKIQSSTTKTSVASFFTPTSQKPPEKIIWQERAPNDDTPATLLVGKFSPSNVDDHPASDTPNITRRKIAAFDFDSTLILTSSGKTFASSANDWKWWHASVPGVLQKLYKEEGYRVVVLSNQGGLSMKGDTKGPKVGKQAKIDTFKAKTSAVFNQLDIPINIYAATGKDMYRKPRIGMWEELLDDYDVDTTKDLDLENSIFVGDAAGRHASNGKAKDFSCSDRNFAENVGIKFYTPEEYFLHEEPRPFIRTFDPSTYTESSPTTTSQKSFSKRNEQDIVLFCGSPGAGKSTFYWRVLEPLGYVRVNQDTLKTRDKCVKVAGEQLASGKSVVIDNTNPNVEVRGIWVELAKKYSVPIRCISFTTPMQMCQHNDTVRALNQIMNPEKRAILPGMAFNSFTSRYQKPAPAEGFQDITEIDFKVPADPRGRLLMQSLSTSQRSSKEMRSKSKYGYNIGIDESLERWCHAMCPKPGCMMFIQSRHTDGLVILACQSFSSPQE</sequence>
<dbReference type="InterPro" id="IPR006551">
    <property type="entry name" value="Polynucleotide_phosphatase"/>
</dbReference>